<name>A0A1W6MIF5_9FLAO</name>
<evidence type="ECO:0000313" key="2">
    <source>
        <dbReference type="Proteomes" id="UP000193431"/>
    </source>
</evidence>
<organism evidence="1 2">
    <name type="scientific">Nonlabens spongiae</name>
    <dbReference type="NCBI Taxonomy" id="331648"/>
    <lineage>
        <taxon>Bacteria</taxon>
        <taxon>Pseudomonadati</taxon>
        <taxon>Bacteroidota</taxon>
        <taxon>Flavobacteriia</taxon>
        <taxon>Flavobacteriales</taxon>
        <taxon>Flavobacteriaceae</taxon>
        <taxon>Nonlabens</taxon>
    </lineage>
</organism>
<gene>
    <name evidence="1" type="ORF">BST97_04365</name>
</gene>
<dbReference type="STRING" id="331648.BST97_04365"/>
<protein>
    <recommendedName>
        <fullName evidence="3">Alpha/beta hydrolase</fullName>
    </recommendedName>
</protein>
<reference evidence="1 2" key="1">
    <citation type="submission" date="2016-11" db="EMBL/GenBank/DDBJ databases">
        <title>Trade-off between light-utilization and light-protection in marine flavobacteria.</title>
        <authorList>
            <person name="Kumagai Y."/>
        </authorList>
    </citation>
    <scope>NUCLEOTIDE SEQUENCE [LARGE SCALE GENOMIC DNA]</scope>
    <source>
        <strain evidence="1 2">JCM 13191</strain>
    </source>
</reference>
<evidence type="ECO:0000313" key="1">
    <source>
        <dbReference type="EMBL" id="ARN77276.1"/>
    </source>
</evidence>
<dbReference type="Proteomes" id="UP000193431">
    <property type="component" value="Chromosome"/>
</dbReference>
<evidence type="ECO:0008006" key="3">
    <source>
        <dbReference type="Google" id="ProtNLM"/>
    </source>
</evidence>
<proteinExistence type="predicted"/>
<dbReference type="EMBL" id="CP019344">
    <property type="protein sequence ID" value="ARN77276.1"/>
    <property type="molecule type" value="Genomic_DNA"/>
</dbReference>
<sequence>MAGTSKGGYIAQYVSTLANRPDLNFVLIASYHESDLQNIPEMNFCGNSLNIYESSDPDGAFAKARLQNTTCEIKYFKEIKIHTGLGHGFLFRAMDEWITPTVAWAKGDYNNP</sequence>
<keyword evidence="2" id="KW-1185">Reference proteome</keyword>
<dbReference type="AlphaFoldDB" id="A0A1W6MIF5"/>
<accession>A0A1W6MIF5</accession>